<comment type="similarity">
    <text evidence="1">Belongs to the transferase hexapeptide repeat family.</text>
</comment>
<dbReference type="CDD" id="cd05825">
    <property type="entry name" value="LbH_wcaF_like"/>
    <property type="match status" value="1"/>
</dbReference>
<proteinExistence type="inferred from homology"/>
<organism evidence="3 4">
    <name type="scientific">Qipengyuania gaetbuli</name>
    <dbReference type="NCBI Taxonomy" id="266952"/>
    <lineage>
        <taxon>Bacteria</taxon>
        <taxon>Pseudomonadati</taxon>
        <taxon>Pseudomonadota</taxon>
        <taxon>Alphaproteobacteria</taxon>
        <taxon>Sphingomonadales</taxon>
        <taxon>Erythrobacteraceae</taxon>
        <taxon>Qipengyuania</taxon>
    </lineage>
</organism>
<dbReference type="GO" id="GO:0005829">
    <property type="term" value="C:cytosol"/>
    <property type="evidence" value="ECO:0007669"/>
    <property type="project" value="TreeGrafter"/>
</dbReference>
<name>A0A844Y4S9_9SPHN</name>
<dbReference type="PANTHER" id="PTHR23416:SF23">
    <property type="entry name" value="ACETYLTRANSFERASE C18B11.09C-RELATED"/>
    <property type="match status" value="1"/>
</dbReference>
<dbReference type="PANTHER" id="PTHR23416">
    <property type="entry name" value="SIALIC ACID SYNTHASE-RELATED"/>
    <property type="match status" value="1"/>
</dbReference>
<dbReference type="AlphaFoldDB" id="A0A844Y4S9"/>
<reference evidence="3 4" key="1">
    <citation type="submission" date="2019-12" db="EMBL/GenBank/DDBJ databases">
        <title>Genomic-based taxomic classification of the family Erythrobacteraceae.</title>
        <authorList>
            <person name="Xu L."/>
        </authorList>
    </citation>
    <scope>NUCLEOTIDE SEQUENCE [LARGE SCALE GENOMIC DNA]</scope>
    <source>
        <strain evidence="3 4">DSM 16225</strain>
    </source>
</reference>
<dbReference type="Gene3D" id="2.160.10.10">
    <property type="entry name" value="Hexapeptide repeat proteins"/>
    <property type="match status" value="1"/>
</dbReference>
<dbReference type="EMBL" id="WTYF01000004">
    <property type="protein sequence ID" value="MXO52313.1"/>
    <property type="molecule type" value="Genomic_DNA"/>
</dbReference>
<sequence length="221" mass="23959">MRWRVVKRGLGCFRAARQFSLARGSDKEGTRLQPLDARTAQSRSGGPSFPLGSRIARALWMAAWFLFARWTPPFLHPWRALMLKAFGARIGSNCRVHASACVWWPGNLELGDNVLIGPGALLYNQGHICVGSDSVISQRAHLCASSHDIADPHFQLVLDPVTIRRGCWVAAEAFVGPGVTMGEGAVLSARGALFSDAEAWTVYRGNPATALRPRAQPAAEG</sequence>
<dbReference type="InterPro" id="IPR011004">
    <property type="entry name" value="Trimer_LpxA-like_sf"/>
</dbReference>
<keyword evidence="4" id="KW-1185">Reference proteome</keyword>
<dbReference type="Proteomes" id="UP000444185">
    <property type="component" value="Unassembled WGS sequence"/>
</dbReference>
<comment type="caution">
    <text evidence="3">The sequence shown here is derived from an EMBL/GenBank/DDBJ whole genome shotgun (WGS) entry which is preliminary data.</text>
</comment>
<gene>
    <name evidence="3" type="ORF">GRI42_13445</name>
</gene>
<evidence type="ECO:0000256" key="1">
    <source>
        <dbReference type="ARBA" id="ARBA00007274"/>
    </source>
</evidence>
<keyword evidence="2 3" id="KW-0808">Transferase</keyword>
<dbReference type="OrthoDB" id="9815592at2"/>
<dbReference type="GO" id="GO:0008374">
    <property type="term" value="F:O-acyltransferase activity"/>
    <property type="evidence" value="ECO:0007669"/>
    <property type="project" value="TreeGrafter"/>
</dbReference>
<dbReference type="InterPro" id="IPR051159">
    <property type="entry name" value="Hexapeptide_acetyltransf"/>
</dbReference>
<dbReference type="SUPFAM" id="SSF51161">
    <property type="entry name" value="Trimeric LpxA-like enzymes"/>
    <property type="match status" value="1"/>
</dbReference>
<protein>
    <submittedName>
        <fullName evidence="3">Putative colanic acid biosynthesis acetyltransferase</fullName>
    </submittedName>
</protein>
<evidence type="ECO:0000313" key="3">
    <source>
        <dbReference type="EMBL" id="MXO52313.1"/>
    </source>
</evidence>
<evidence type="ECO:0000256" key="2">
    <source>
        <dbReference type="ARBA" id="ARBA00022679"/>
    </source>
</evidence>
<accession>A0A844Y4S9</accession>
<evidence type="ECO:0000313" key="4">
    <source>
        <dbReference type="Proteomes" id="UP000444185"/>
    </source>
</evidence>